<evidence type="ECO:0000256" key="3">
    <source>
        <dbReference type="ARBA" id="ARBA00007222"/>
    </source>
</evidence>
<comment type="similarity">
    <text evidence="3 10">Belongs to the glycosyltransferase 39 family.</text>
</comment>
<comment type="function">
    <text evidence="10">Protein O-mannosyltransferase that catalyzes the transfer of a single mannose residue from a polyprenol phospho-mannosyl lipidic donor to the hydroxyl group of selected serine and threonine residues in acceptor proteins.</text>
</comment>
<feature type="domain" description="Protein O-mannosyl-transferase C-terminal four TM" evidence="12">
    <location>
        <begin position="291"/>
        <end position="482"/>
    </location>
</feature>
<dbReference type="PANTHER" id="PTHR10050">
    <property type="entry name" value="DOLICHYL-PHOSPHATE-MANNOSE--PROTEIN MANNOSYLTRANSFERASE"/>
    <property type="match status" value="1"/>
</dbReference>
<accession>E0UIR8</accession>
<comment type="subcellular location">
    <subcellularLocation>
        <location evidence="10">Cell membrane</location>
    </subcellularLocation>
    <subcellularLocation>
        <location evidence="1">Endomembrane system</location>
        <topology evidence="1">Multi-pass membrane protein</topology>
    </subcellularLocation>
</comment>
<feature type="transmembrane region" description="Helical" evidence="10">
    <location>
        <begin position="412"/>
        <end position="434"/>
    </location>
</feature>
<feature type="transmembrane region" description="Helical" evidence="10">
    <location>
        <begin position="355"/>
        <end position="376"/>
    </location>
</feature>
<protein>
    <recommendedName>
        <fullName evidence="9 10">Polyprenol-phosphate-mannose--protein mannosyltransferase</fullName>
        <ecNumber evidence="10">2.4.1.-</ecNumber>
    </recommendedName>
</protein>
<feature type="transmembrane region" description="Helical" evidence="10">
    <location>
        <begin position="119"/>
        <end position="139"/>
    </location>
</feature>
<evidence type="ECO:0000259" key="12">
    <source>
        <dbReference type="Pfam" id="PF16192"/>
    </source>
</evidence>
<dbReference type="GO" id="GO:0004169">
    <property type="term" value="F:dolichyl-phosphate-mannose-protein mannosyltransferase activity"/>
    <property type="evidence" value="ECO:0007669"/>
    <property type="project" value="UniProtKB-UniRule"/>
</dbReference>
<keyword evidence="8 10" id="KW-0472">Membrane</keyword>
<dbReference type="UniPathway" id="UPA00378"/>
<evidence type="ECO:0000313" key="14">
    <source>
        <dbReference type="Proteomes" id="UP000008206"/>
    </source>
</evidence>
<keyword evidence="6 10" id="KW-0812">Transmembrane</keyword>
<feature type="transmembrane region" description="Helical" evidence="10">
    <location>
        <begin position="168"/>
        <end position="186"/>
    </location>
</feature>
<dbReference type="PANTHER" id="PTHR10050:SF46">
    <property type="entry name" value="PROTEIN O-MANNOSYL-TRANSFERASE 2"/>
    <property type="match status" value="1"/>
</dbReference>
<keyword evidence="7 10" id="KW-1133">Transmembrane helix</keyword>
<evidence type="ECO:0000256" key="9">
    <source>
        <dbReference type="ARBA" id="ARBA00093617"/>
    </source>
</evidence>
<dbReference type="AlphaFoldDB" id="E0UIR8"/>
<evidence type="ECO:0000256" key="10">
    <source>
        <dbReference type="RuleBase" id="RU367007"/>
    </source>
</evidence>
<keyword evidence="14" id="KW-1185">Reference proteome</keyword>
<evidence type="ECO:0000256" key="6">
    <source>
        <dbReference type="ARBA" id="ARBA00022692"/>
    </source>
</evidence>
<dbReference type="Pfam" id="PF16192">
    <property type="entry name" value="PMT_4TMC"/>
    <property type="match status" value="1"/>
</dbReference>
<dbReference type="CAZy" id="GT39">
    <property type="family name" value="Glycosyltransferase Family 39"/>
</dbReference>
<proteinExistence type="inferred from homology"/>
<feature type="transmembrane region" description="Helical" evidence="10">
    <location>
        <begin position="29"/>
        <end position="47"/>
    </location>
</feature>
<dbReference type="EMBL" id="CP002198">
    <property type="protein sequence ID" value="ADN13377.1"/>
    <property type="molecule type" value="Genomic_DNA"/>
</dbReference>
<dbReference type="EC" id="2.4.1.-" evidence="10"/>
<evidence type="ECO:0000256" key="2">
    <source>
        <dbReference type="ARBA" id="ARBA00004922"/>
    </source>
</evidence>
<evidence type="ECO:0000259" key="11">
    <source>
        <dbReference type="Pfam" id="PF02366"/>
    </source>
</evidence>
<dbReference type="InterPro" id="IPR003342">
    <property type="entry name" value="ArnT-like_N"/>
</dbReference>
<keyword evidence="5 10" id="KW-0808">Transferase</keyword>
<dbReference type="GO" id="GO:0012505">
    <property type="term" value="C:endomembrane system"/>
    <property type="evidence" value="ECO:0007669"/>
    <property type="project" value="UniProtKB-SubCell"/>
</dbReference>
<sequence>MDWRSFQVVLSRYLEFCSPMLAPFRRFSGFQWGMLGIFLFSLFLRFWNLSQFNTLVFDEVYYAKFANDYLIGTPFFQSHPPLSQYLIAFGIWLGSHLPASPDTVNNLTGSMRSTFSYRWLNALTGSFLPLIVGAIAYQLTDRRNYALIAAALVALDGLFLVESRYALNNIYLISFGLLGQLFFLLALKKPQVQFRLLIIAGVFFGCCASIKWNGLAFLLGIYLILALYNLKKIPFPPQLSLFISRLTRPEKILNHCQNINLFQFFVALLLVPLLIYSLLWIPHLIVNPEYNFWEVHREIYLFHRRIGGNSPTVHRYCSPWYSWLIMWRPVAYFYETAQTNQGKVIYDVHAMGNPILWWMSFLAILIVLILFGLQIFNKKTDNFYPSEMIIYLAFNYMANLLPWMEISRCTFLYHYMGSYLFTILALAWLINQWLNSQLILEKTTGVVTLVLIIVAFIHWSPIYLGIPLSDLGFKIRLLFPNWI</sequence>
<evidence type="ECO:0000256" key="1">
    <source>
        <dbReference type="ARBA" id="ARBA00004127"/>
    </source>
</evidence>
<feature type="transmembrane region" description="Helical" evidence="10">
    <location>
        <begin position="446"/>
        <end position="466"/>
    </location>
</feature>
<evidence type="ECO:0000256" key="4">
    <source>
        <dbReference type="ARBA" id="ARBA00022676"/>
    </source>
</evidence>
<feature type="transmembrane region" description="Helical" evidence="10">
    <location>
        <begin position="388"/>
        <end position="406"/>
    </location>
</feature>
<reference evidence="14" key="1">
    <citation type="journal article" date="2011" name="MBio">
        <title>Novel metabolic attributes of the genus Cyanothece, comprising a group of unicellular nitrogen-fixing Cyanobacteria.</title>
        <authorList>
            <person name="Bandyopadhyay A."/>
            <person name="Elvitigala T."/>
            <person name="Welsh E."/>
            <person name="Stockel J."/>
            <person name="Liberton M."/>
            <person name="Min H."/>
            <person name="Sherman L.A."/>
            <person name="Pakrasi H.B."/>
        </authorList>
    </citation>
    <scope>NUCLEOTIDE SEQUENCE [LARGE SCALE GENOMIC DNA]</scope>
    <source>
        <strain evidence="14">PCC 7822</strain>
    </source>
</reference>
<feature type="transmembrane region" description="Helical" evidence="10">
    <location>
        <begin position="261"/>
        <end position="281"/>
    </location>
</feature>
<feature type="transmembrane region" description="Helical" evidence="10">
    <location>
        <begin position="145"/>
        <end position="161"/>
    </location>
</feature>
<evidence type="ECO:0000256" key="8">
    <source>
        <dbReference type="ARBA" id="ARBA00023136"/>
    </source>
</evidence>
<evidence type="ECO:0000256" key="7">
    <source>
        <dbReference type="ARBA" id="ARBA00022989"/>
    </source>
</evidence>
<evidence type="ECO:0000313" key="13">
    <source>
        <dbReference type="EMBL" id="ADN13377.1"/>
    </source>
</evidence>
<dbReference type="Pfam" id="PF02366">
    <property type="entry name" value="PMT"/>
    <property type="match status" value="1"/>
</dbReference>
<dbReference type="Proteomes" id="UP000008206">
    <property type="component" value="Chromosome"/>
</dbReference>
<dbReference type="STRING" id="497965.Cyan7822_1378"/>
<dbReference type="eggNOG" id="COG1928">
    <property type="taxonomic scope" value="Bacteria"/>
</dbReference>
<dbReference type="InterPro" id="IPR032421">
    <property type="entry name" value="PMT_4TMC"/>
</dbReference>
<gene>
    <name evidence="13" type="ordered locus">Cyan7822_1378</name>
</gene>
<keyword evidence="4 10" id="KW-0328">Glycosyltransferase</keyword>
<dbReference type="GO" id="GO:0005886">
    <property type="term" value="C:plasma membrane"/>
    <property type="evidence" value="ECO:0007669"/>
    <property type="project" value="UniProtKB-SubCell"/>
</dbReference>
<feature type="transmembrane region" description="Helical" evidence="10">
    <location>
        <begin position="198"/>
        <end position="225"/>
    </location>
</feature>
<evidence type="ECO:0000256" key="5">
    <source>
        <dbReference type="ARBA" id="ARBA00022679"/>
    </source>
</evidence>
<dbReference type="InterPro" id="IPR027005">
    <property type="entry name" value="PMT-like"/>
</dbReference>
<dbReference type="HOGENOM" id="CLU_038359_0_0_3"/>
<name>E0UIR8_GLOV7</name>
<comment type="pathway">
    <text evidence="2 10">Protein modification; protein glycosylation.</text>
</comment>
<feature type="domain" description="ArnT-like N-terminal" evidence="11">
    <location>
        <begin position="37"/>
        <end position="283"/>
    </location>
</feature>
<dbReference type="KEGG" id="cyj:Cyan7822_1378"/>
<keyword evidence="10" id="KW-1003">Cell membrane</keyword>
<organism evidence="13 14">
    <name type="scientific">Gloeothece verrucosa (strain PCC 7822)</name>
    <name type="common">Cyanothece sp. (strain PCC 7822)</name>
    <dbReference type="NCBI Taxonomy" id="497965"/>
    <lineage>
        <taxon>Bacteria</taxon>
        <taxon>Bacillati</taxon>
        <taxon>Cyanobacteriota</taxon>
        <taxon>Cyanophyceae</taxon>
        <taxon>Oscillatoriophycideae</taxon>
        <taxon>Chroococcales</taxon>
        <taxon>Aphanothecaceae</taxon>
        <taxon>Gloeothece</taxon>
        <taxon>Gloeothece verrucosa</taxon>
    </lineage>
</organism>